<dbReference type="Proteomes" id="UP001597368">
    <property type="component" value="Unassembled WGS sequence"/>
</dbReference>
<dbReference type="Pfam" id="PF00582">
    <property type="entry name" value="Usp"/>
    <property type="match status" value="2"/>
</dbReference>
<feature type="domain" description="UspA" evidence="4">
    <location>
        <begin position="146"/>
        <end position="280"/>
    </location>
</feature>
<evidence type="ECO:0000256" key="3">
    <source>
        <dbReference type="ARBA" id="ARBA00022840"/>
    </source>
</evidence>
<comment type="similarity">
    <text evidence="1">Belongs to the universal stress protein A family.</text>
</comment>
<comment type="caution">
    <text evidence="5">The sequence shown here is derived from an EMBL/GenBank/DDBJ whole genome shotgun (WGS) entry which is preliminary data.</text>
</comment>
<feature type="domain" description="UspA" evidence="4">
    <location>
        <begin position="2"/>
        <end position="136"/>
    </location>
</feature>
<dbReference type="InterPro" id="IPR006015">
    <property type="entry name" value="Universal_stress_UspA"/>
</dbReference>
<dbReference type="RefSeq" id="WP_379582785.1">
    <property type="nucleotide sequence ID" value="NZ_JBHUFV010000098.1"/>
</dbReference>
<gene>
    <name evidence="5" type="ORF">ACFSKW_51910</name>
</gene>
<name>A0ABW4TFZ2_9ACTN</name>
<sequence>MIVVGVDGSRAGLEAVGWAAAEAALRRVPLRVVHAIHRWAVETEQGRYAGVARWMREGAQTVLAAGVDRALREHPGLTVEAEILPGDPRAALIRASERAELLVVGNHGLSAVRGLLVGSVAYGVAGHTPCDVVVVRETPAVSSGEIAVGLDSSPWTAHVLTFAFAEAALRGAALRAVHVWNRYETGGGFQAVPDDFFEDERNEVRQLEETLAGWSERYPDVTVIKEIVQGHPVDALREAARGADLLVVGSRGRGGLKGLVLGSVSHAMLHHSPVPLAVIRRPV</sequence>
<evidence type="ECO:0000259" key="4">
    <source>
        <dbReference type="Pfam" id="PF00582"/>
    </source>
</evidence>
<organism evidence="5 6">
    <name type="scientific">Nonomuraea mangrovi</name>
    <dbReference type="NCBI Taxonomy" id="2316207"/>
    <lineage>
        <taxon>Bacteria</taxon>
        <taxon>Bacillati</taxon>
        <taxon>Actinomycetota</taxon>
        <taxon>Actinomycetes</taxon>
        <taxon>Streptosporangiales</taxon>
        <taxon>Streptosporangiaceae</taxon>
        <taxon>Nonomuraea</taxon>
    </lineage>
</organism>
<dbReference type="Gene3D" id="3.40.50.620">
    <property type="entry name" value="HUPs"/>
    <property type="match status" value="2"/>
</dbReference>
<keyword evidence="3" id="KW-0067">ATP-binding</keyword>
<dbReference type="InterPro" id="IPR014729">
    <property type="entry name" value="Rossmann-like_a/b/a_fold"/>
</dbReference>
<proteinExistence type="inferred from homology"/>
<dbReference type="SUPFAM" id="SSF52402">
    <property type="entry name" value="Adenine nucleotide alpha hydrolases-like"/>
    <property type="match status" value="2"/>
</dbReference>
<evidence type="ECO:0000256" key="1">
    <source>
        <dbReference type="ARBA" id="ARBA00008791"/>
    </source>
</evidence>
<accession>A0ABW4TFZ2</accession>
<evidence type="ECO:0000256" key="2">
    <source>
        <dbReference type="ARBA" id="ARBA00022741"/>
    </source>
</evidence>
<reference evidence="6" key="1">
    <citation type="journal article" date="2019" name="Int. J. Syst. Evol. Microbiol.">
        <title>The Global Catalogue of Microorganisms (GCM) 10K type strain sequencing project: providing services to taxonomists for standard genome sequencing and annotation.</title>
        <authorList>
            <consortium name="The Broad Institute Genomics Platform"/>
            <consortium name="The Broad Institute Genome Sequencing Center for Infectious Disease"/>
            <person name="Wu L."/>
            <person name="Ma J."/>
        </authorList>
    </citation>
    <scope>NUCLEOTIDE SEQUENCE [LARGE SCALE GENOMIC DNA]</scope>
    <source>
        <strain evidence="6">ICMP 6774ER</strain>
    </source>
</reference>
<evidence type="ECO:0000313" key="6">
    <source>
        <dbReference type="Proteomes" id="UP001597368"/>
    </source>
</evidence>
<dbReference type="PANTHER" id="PTHR46268:SF27">
    <property type="entry name" value="UNIVERSAL STRESS PROTEIN RV2623"/>
    <property type="match status" value="1"/>
</dbReference>
<keyword evidence="6" id="KW-1185">Reference proteome</keyword>
<dbReference type="EMBL" id="JBHUFV010000098">
    <property type="protein sequence ID" value="MFD1939994.1"/>
    <property type="molecule type" value="Genomic_DNA"/>
</dbReference>
<dbReference type="PANTHER" id="PTHR46268">
    <property type="entry name" value="STRESS RESPONSE PROTEIN NHAX"/>
    <property type="match status" value="1"/>
</dbReference>
<keyword evidence="2" id="KW-0547">Nucleotide-binding</keyword>
<evidence type="ECO:0000313" key="5">
    <source>
        <dbReference type="EMBL" id="MFD1939994.1"/>
    </source>
</evidence>
<dbReference type="PRINTS" id="PR01438">
    <property type="entry name" value="UNVRSLSTRESS"/>
</dbReference>
<protein>
    <submittedName>
        <fullName evidence="5">Universal stress protein</fullName>
    </submittedName>
</protein>
<dbReference type="InterPro" id="IPR006016">
    <property type="entry name" value="UspA"/>
</dbReference>